<dbReference type="STRING" id="1611254.A0A2G5THY3"/>
<evidence type="ECO:0000256" key="1">
    <source>
        <dbReference type="SAM" id="Phobius"/>
    </source>
</evidence>
<proteinExistence type="predicted"/>
<dbReference type="EMBL" id="PDUG01000005">
    <property type="protein sequence ID" value="PIC26880.1"/>
    <property type="molecule type" value="Genomic_DNA"/>
</dbReference>
<dbReference type="OrthoDB" id="3936150at2759"/>
<keyword evidence="1" id="KW-1133">Transmembrane helix</keyword>
<reference evidence="3" key="1">
    <citation type="submission" date="2017-10" db="EMBL/GenBank/DDBJ databases">
        <title>Rapid genome shrinkage in a self-fertile nematode reveals novel sperm competition proteins.</title>
        <authorList>
            <person name="Yin D."/>
            <person name="Schwarz E.M."/>
            <person name="Thomas C.G."/>
            <person name="Felde R.L."/>
            <person name="Korf I.F."/>
            <person name="Cutter A.D."/>
            <person name="Schartner C.M."/>
            <person name="Ralston E.J."/>
            <person name="Meyer B.J."/>
            <person name="Haag E.S."/>
        </authorList>
    </citation>
    <scope>NUCLEOTIDE SEQUENCE [LARGE SCALE GENOMIC DNA]</scope>
    <source>
        <strain evidence="3">JU1422</strain>
    </source>
</reference>
<protein>
    <submittedName>
        <fullName evidence="2">Uncharacterized protein</fullName>
    </submittedName>
</protein>
<sequence>MSSSDRAEKCDEEESLQILEKAGRLKNASHSDDLLKMGRYSIFLCIFVEVAMLSQLSNTMLMVYAGKFRFLI</sequence>
<organism evidence="2 3">
    <name type="scientific">Caenorhabditis nigoni</name>
    <dbReference type="NCBI Taxonomy" id="1611254"/>
    <lineage>
        <taxon>Eukaryota</taxon>
        <taxon>Metazoa</taxon>
        <taxon>Ecdysozoa</taxon>
        <taxon>Nematoda</taxon>
        <taxon>Chromadorea</taxon>
        <taxon>Rhabditida</taxon>
        <taxon>Rhabditina</taxon>
        <taxon>Rhabditomorpha</taxon>
        <taxon>Rhabditoidea</taxon>
        <taxon>Rhabditidae</taxon>
        <taxon>Peloderinae</taxon>
        <taxon>Caenorhabditis</taxon>
    </lineage>
</organism>
<evidence type="ECO:0000313" key="3">
    <source>
        <dbReference type="Proteomes" id="UP000230233"/>
    </source>
</evidence>
<dbReference type="Proteomes" id="UP000230233">
    <property type="component" value="Chromosome V"/>
</dbReference>
<keyword evidence="1" id="KW-0812">Transmembrane</keyword>
<evidence type="ECO:0000313" key="2">
    <source>
        <dbReference type="EMBL" id="PIC26880.1"/>
    </source>
</evidence>
<comment type="caution">
    <text evidence="2">The sequence shown here is derived from an EMBL/GenBank/DDBJ whole genome shotgun (WGS) entry which is preliminary data.</text>
</comment>
<accession>A0A2G5THY3</accession>
<keyword evidence="1" id="KW-0472">Membrane</keyword>
<dbReference type="AlphaFoldDB" id="A0A2G5THY3"/>
<name>A0A2G5THY3_9PELO</name>
<keyword evidence="3" id="KW-1185">Reference proteome</keyword>
<gene>
    <name evidence="2" type="primary">Cnig_chr_V.g19322</name>
    <name evidence="2" type="ORF">B9Z55_019322</name>
</gene>
<feature type="transmembrane region" description="Helical" evidence="1">
    <location>
        <begin position="40"/>
        <end position="65"/>
    </location>
</feature>